<dbReference type="GO" id="GO:0016491">
    <property type="term" value="F:oxidoreductase activity"/>
    <property type="evidence" value="ECO:0007669"/>
    <property type="project" value="UniProtKB-KW"/>
</dbReference>
<accession>A0ABW2CSG7</accession>
<dbReference type="InterPro" id="IPR036291">
    <property type="entry name" value="NAD(P)-bd_dom_sf"/>
</dbReference>
<dbReference type="Pfam" id="PF13561">
    <property type="entry name" value="adh_short_C2"/>
    <property type="match status" value="1"/>
</dbReference>
<dbReference type="RefSeq" id="WP_160823265.1">
    <property type="nucleotide sequence ID" value="NZ_JBHSXE010000001.1"/>
</dbReference>
<sequence length="255" mass="25371">MDARFGGKVALITGGAGTIARATARAFAREGATVVLAGRDPVALAEAGKEAAADGGPGRVDHVVADVTDSAAVARLVATTVERHGGLHVAFNNAGILGAPAPLADLDEAVWEGVLAANLTGVFLSMKHEIAHMRAHGGGAIVNMASNIGAHGRRPGLAAYAASKAGVSVLSRTAARDHIADGVRINAISPGATDTAMSFRPGETRADRDARIGAATPAARVGGTGEIAAAVLWLASDDAAYVVGHDLVVDGGATA</sequence>
<name>A0ABW2CSG7_9ACTN</name>
<evidence type="ECO:0000313" key="4">
    <source>
        <dbReference type="EMBL" id="MFC6883993.1"/>
    </source>
</evidence>
<feature type="domain" description="Ketoreductase" evidence="3">
    <location>
        <begin position="8"/>
        <end position="191"/>
    </location>
</feature>
<comment type="similarity">
    <text evidence="1">Belongs to the short-chain dehydrogenases/reductases (SDR) family.</text>
</comment>
<evidence type="ECO:0000313" key="5">
    <source>
        <dbReference type="Proteomes" id="UP001596380"/>
    </source>
</evidence>
<dbReference type="PANTHER" id="PTHR24321:SF14">
    <property type="entry name" value="SHORT-CHAIN TYPE DEHYDROGENASE_REDUCTASE BLR2146-RELATED"/>
    <property type="match status" value="1"/>
</dbReference>
<keyword evidence="5" id="KW-1185">Reference proteome</keyword>
<evidence type="ECO:0000256" key="2">
    <source>
        <dbReference type="ARBA" id="ARBA00023002"/>
    </source>
</evidence>
<evidence type="ECO:0000259" key="3">
    <source>
        <dbReference type="SMART" id="SM00822"/>
    </source>
</evidence>
<dbReference type="EC" id="1.1.1.-" evidence="4"/>
<protein>
    <submittedName>
        <fullName evidence="4">SDR family NAD(P)-dependent oxidoreductase</fullName>
        <ecNumber evidence="4">1.1.1.-</ecNumber>
    </submittedName>
</protein>
<dbReference type="InterPro" id="IPR020904">
    <property type="entry name" value="Sc_DH/Rdtase_CS"/>
</dbReference>
<dbReference type="PRINTS" id="PR00081">
    <property type="entry name" value="GDHRDH"/>
</dbReference>
<dbReference type="SMART" id="SM00822">
    <property type="entry name" value="PKS_KR"/>
    <property type="match status" value="1"/>
</dbReference>
<dbReference type="InterPro" id="IPR002347">
    <property type="entry name" value="SDR_fam"/>
</dbReference>
<dbReference type="SUPFAM" id="SSF51735">
    <property type="entry name" value="NAD(P)-binding Rossmann-fold domains"/>
    <property type="match status" value="1"/>
</dbReference>
<dbReference type="Proteomes" id="UP001596380">
    <property type="component" value="Unassembled WGS sequence"/>
</dbReference>
<dbReference type="Gene3D" id="3.40.50.720">
    <property type="entry name" value="NAD(P)-binding Rossmann-like Domain"/>
    <property type="match status" value="1"/>
</dbReference>
<dbReference type="EMBL" id="JBHSXS010000023">
    <property type="protein sequence ID" value="MFC6883993.1"/>
    <property type="molecule type" value="Genomic_DNA"/>
</dbReference>
<comment type="caution">
    <text evidence="4">The sequence shown here is derived from an EMBL/GenBank/DDBJ whole genome shotgun (WGS) entry which is preliminary data.</text>
</comment>
<dbReference type="PRINTS" id="PR00080">
    <property type="entry name" value="SDRFAMILY"/>
</dbReference>
<keyword evidence="2 4" id="KW-0560">Oxidoreductase</keyword>
<gene>
    <name evidence="4" type="ORF">ACFQKB_29830</name>
</gene>
<dbReference type="PANTHER" id="PTHR24321">
    <property type="entry name" value="DEHYDROGENASES, SHORT CHAIN"/>
    <property type="match status" value="1"/>
</dbReference>
<organism evidence="4 5">
    <name type="scientific">Actinomadura yumaensis</name>
    <dbReference type="NCBI Taxonomy" id="111807"/>
    <lineage>
        <taxon>Bacteria</taxon>
        <taxon>Bacillati</taxon>
        <taxon>Actinomycetota</taxon>
        <taxon>Actinomycetes</taxon>
        <taxon>Streptosporangiales</taxon>
        <taxon>Thermomonosporaceae</taxon>
        <taxon>Actinomadura</taxon>
    </lineage>
</organism>
<dbReference type="InterPro" id="IPR057326">
    <property type="entry name" value="KR_dom"/>
</dbReference>
<dbReference type="PROSITE" id="PS00061">
    <property type="entry name" value="ADH_SHORT"/>
    <property type="match status" value="1"/>
</dbReference>
<evidence type="ECO:0000256" key="1">
    <source>
        <dbReference type="ARBA" id="ARBA00006484"/>
    </source>
</evidence>
<proteinExistence type="inferred from homology"/>
<dbReference type="CDD" id="cd05233">
    <property type="entry name" value="SDR_c"/>
    <property type="match status" value="1"/>
</dbReference>
<reference evidence="5" key="1">
    <citation type="journal article" date="2019" name="Int. J. Syst. Evol. Microbiol.">
        <title>The Global Catalogue of Microorganisms (GCM) 10K type strain sequencing project: providing services to taxonomists for standard genome sequencing and annotation.</title>
        <authorList>
            <consortium name="The Broad Institute Genomics Platform"/>
            <consortium name="The Broad Institute Genome Sequencing Center for Infectious Disease"/>
            <person name="Wu L."/>
            <person name="Ma J."/>
        </authorList>
    </citation>
    <scope>NUCLEOTIDE SEQUENCE [LARGE SCALE GENOMIC DNA]</scope>
    <source>
        <strain evidence="5">JCM 3369</strain>
    </source>
</reference>